<evidence type="ECO:0000313" key="1">
    <source>
        <dbReference type="EMBL" id="KAI1710581.1"/>
    </source>
</evidence>
<protein>
    <submittedName>
        <fullName evidence="1">Uncharacterized protein</fullName>
    </submittedName>
</protein>
<dbReference type="EMBL" id="JAKKPZ010000025">
    <property type="protein sequence ID" value="KAI1710581.1"/>
    <property type="molecule type" value="Genomic_DNA"/>
</dbReference>
<accession>A0AAD4MZQ0</accession>
<name>A0AAD4MZQ0_9BILA</name>
<organism evidence="1 2">
    <name type="scientific">Ditylenchus destructor</name>
    <dbReference type="NCBI Taxonomy" id="166010"/>
    <lineage>
        <taxon>Eukaryota</taxon>
        <taxon>Metazoa</taxon>
        <taxon>Ecdysozoa</taxon>
        <taxon>Nematoda</taxon>
        <taxon>Chromadorea</taxon>
        <taxon>Rhabditida</taxon>
        <taxon>Tylenchina</taxon>
        <taxon>Tylenchomorpha</taxon>
        <taxon>Sphaerularioidea</taxon>
        <taxon>Anguinidae</taxon>
        <taxon>Anguininae</taxon>
        <taxon>Ditylenchus</taxon>
    </lineage>
</organism>
<gene>
    <name evidence="1" type="ORF">DdX_10641</name>
</gene>
<dbReference type="Proteomes" id="UP001201812">
    <property type="component" value="Unassembled WGS sequence"/>
</dbReference>
<keyword evidence="2" id="KW-1185">Reference proteome</keyword>
<evidence type="ECO:0000313" key="2">
    <source>
        <dbReference type="Proteomes" id="UP001201812"/>
    </source>
</evidence>
<sequence>MFNSKIPVDFYAGKVMNDIIPSGSEVVGTFANGIFYGTVALCNTTTYKFVTIDRDMPLKTKTVALKQFHSVAYNRIGPTFQIVIALIGNAIATAPCILSARLDIQNAFLKAFLKKIQCIDVVCGKYKCILSCRNKICYTSEVGPLRGPHFARKRLACTAGDWVRHRFAHRHQYAPSVSVCPPPSAVRLGCSE</sequence>
<reference evidence="1" key="1">
    <citation type="submission" date="2022-01" db="EMBL/GenBank/DDBJ databases">
        <title>Genome Sequence Resource for Two Populations of Ditylenchus destructor, the Migratory Endoparasitic Phytonematode.</title>
        <authorList>
            <person name="Zhang H."/>
            <person name="Lin R."/>
            <person name="Xie B."/>
        </authorList>
    </citation>
    <scope>NUCLEOTIDE SEQUENCE</scope>
    <source>
        <strain evidence="1">BazhouSP</strain>
    </source>
</reference>
<comment type="caution">
    <text evidence="1">The sequence shown here is derived from an EMBL/GenBank/DDBJ whole genome shotgun (WGS) entry which is preliminary data.</text>
</comment>
<proteinExistence type="predicted"/>
<dbReference type="AlphaFoldDB" id="A0AAD4MZQ0"/>